<reference evidence="1" key="1">
    <citation type="journal article" date="2020" name="Stud. Mycol.">
        <title>101 Dothideomycetes genomes: a test case for predicting lifestyles and emergence of pathogens.</title>
        <authorList>
            <person name="Haridas S."/>
            <person name="Albert R."/>
            <person name="Binder M."/>
            <person name="Bloem J."/>
            <person name="Labutti K."/>
            <person name="Salamov A."/>
            <person name="Andreopoulos B."/>
            <person name="Baker S."/>
            <person name="Barry K."/>
            <person name="Bills G."/>
            <person name="Bluhm B."/>
            <person name="Cannon C."/>
            <person name="Castanera R."/>
            <person name="Culley D."/>
            <person name="Daum C."/>
            <person name="Ezra D."/>
            <person name="Gonzalez J."/>
            <person name="Henrissat B."/>
            <person name="Kuo A."/>
            <person name="Liang C."/>
            <person name="Lipzen A."/>
            <person name="Lutzoni F."/>
            <person name="Magnuson J."/>
            <person name="Mondo S."/>
            <person name="Nolan M."/>
            <person name="Ohm R."/>
            <person name="Pangilinan J."/>
            <person name="Park H.-J."/>
            <person name="Ramirez L."/>
            <person name="Alfaro M."/>
            <person name="Sun H."/>
            <person name="Tritt A."/>
            <person name="Yoshinaga Y."/>
            <person name="Zwiers L.-H."/>
            <person name="Turgeon B."/>
            <person name="Goodwin S."/>
            <person name="Spatafora J."/>
            <person name="Crous P."/>
            <person name="Grigoriev I."/>
        </authorList>
    </citation>
    <scope>NUCLEOTIDE SEQUENCE</scope>
    <source>
        <strain evidence="1">ATCC 200398</strain>
    </source>
</reference>
<proteinExistence type="predicted"/>
<gene>
    <name evidence="1" type="ORF">BDR25DRAFT_317032</name>
</gene>
<accession>A0ACB6QJT0</accession>
<dbReference type="EMBL" id="MU003521">
    <property type="protein sequence ID" value="KAF2467279.1"/>
    <property type="molecule type" value="Genomic_DNA"/>
</dbReference>
<evidence type="ECO:0000313" key="1">
    <source>
        <dbReference type="EMBL" id="KAF2467279.1"/>
    </source>
</evidence>
<sequence>MPTLRALVGKWYNGGMLSDVAGLVEGNPDCIFAYGWTMRKCSTVFIDIVGHRRKIEHVRGLVGLTLGLGHDVRAYRSFDSPGQYFLGRVGVEPCYSIVKIWSSKSYYRTGMRLGRMLIVSLLKASKRIGRSKSVNAMRMCEAIGSTRYMRNWIDC</sequence>
<organism evidence="1 2">
    <name type="scientific">Lindgomyces ingoldianus</name>
    <dbReference type="NCBI Taxonomy" id="673940"/>
    <lineage>
        <taxon>Eukaryota</taxon>
        <taxon>Fungi</taxon>
        <taxon>Dikarya</taxon>
        <taxon>Ascomycota</taxon>
        <taxon>Pezizomycotina</taxon>
        <taxon>Dothideomycetes</taxon>
        <taxon>Pleosporomycetidae</taxon>
        <taxon>Pleosporales</taxon>
        <taxon>Lindgomycetaceae</taxon>
        <taxon>Lindgomyces</taxon>
    </lineage>
</organism>
<evidence type="ECO:0000313" key="2">
    <source>
        <dbReference type="Proteomes" id="UP000799755"/>
    </source>
</evidence>
<protein>
    <submittedName>
        <fullName evidence="1">Uncharacterized protein</fullName>
    </submittedName>
</protein>
<name>A0ACB6QJT0_9PLEO</name>
<comment type="caution">
    <text evidence="1">The sequence shown here is derived from an EMBL/GenBank/DDBJ whole genome shotgun (WGS) entry which is preliminary data.</text>
</comment>
<dbReference type="Proteomes" id="UP000799755">
    <property type="component" value="Unassembled WGS sequence"/>
</dbReference>
<keyword evidence="2" id="KW-1185">Reference proteome</keyword>